<dbReference type="PANTHER" id="PTHR13799:SF14">
    <property type="entry name" value="GTP CYCLOHYDROLASE 1 TYPE 2 HOMOLOG"/>
    <property type="match status" value="1"/>
</dbReference>
<dbReference type="InterPro" id="IPR017221">
    <property type="entry name" value="DUF34/NIF3_bac"/>
</dbReference>
<dbReference type="Proteomes" id="UP001206312">
    <property type="component" value="Unassembled WGS sequence"/>
</dbReference>
<dbReference type="RefSeq" id="WP_252741214.1">
    <property type="nucleotide sequence ID" value="NZ_JAMXIB010000005.1"/>
</dbReference>
<dbReference type="PANTHER" id="PTHR13799">
    <property type="entry name" value="NGG1 INTERACTING FACTOR 3"/>
    <property type="match status" value="1"/>
</dbReference>
<keyword evidence="2 3" id="KW-0479">Metal-binding</keyword>
<keyword evidence="5" id="KW-1185">Reference proteome</keyword>
<evidence type="ECO:0000313" key="4">
    <source>
        <dbReference type="EMBL" id="MCO5724841.1"/>
    </source>
</evidence>
<evidence type="ECO:0000256" key="3">
    <source>
        <dbReference type="PIRNR" id="PIRNR037489"/>
    </source>
</evidence>
<gene>
    <name evidence="4" type="ORF">NG653_08215</name>
</gene>
<dbReference type="EMBL" id="JAMXIB010000005">
    <property type="protein sequence ID" value="MCO5724841.1"/>
    <property type="molecule type" value="Genomic_DNA"/>
</dbReference>
<dbReference type="InterPro" id="IPR036069">
    <property type="entry name" value="DUF34/NIF3_sf"/>
</dbReference>
<organism evidence="4 5">
    <name type="scientific">Robiginitalea marina</name>
    <dbReference type="NCBI Taxonomy" id="2954105"/>
    <lineage>
        <taxon>Bacteria</taxon>
        <taxon>Pseudomonadati</taxon>
        <taxon>Bacteroidota</taxon>
        <taxon>Flavobacteriia</taxon>
        <taxon>Flavobacteriales</taxon>
        <taxon>Flavobacteriaceae</taxon>
        <taxon>Robiginitalea</taxon>
    </lineage>
</organism>
<proteinExistence type="inferred from homology"/>
<dbReference type="Gene3D" id="3.40.1390.30">
    <property type="entry name" value="NIF3 (NGG1p interacting factor 3)-like"/>
    <property type="match status" value="1"/>
</dbReference>
<dbReference type="PIRSF" id="PIRSF037489">
    <property type="entry name" value="UCP037489_NIF3_YqfO"/>
    <property type="match status" value="1"/>
</dbReference>
<dbReference type="Pfam" id="PF01784">
    <property type="entry name" value="DUF34_NIF3"/>
    <property type="match status" value="1"/>
</dbReference>
<comment type="similarity">
    <text evidence="1 3">Belongs to the GTP cyclohydrolase I type 2/NIF3 family.</text>
</comment>
<evidence type="ECO:0000313" key="5">
    <source>
        <dbReference type="Proteomes" id="UP001206312"/>
    </source>
</evidence>
<evidence type="ECO:0000256" key="2">
    <source>
        <dbReference type="ARBA" id="ARBA00022723"/>
    </source>
</evidence>
<dbReference type="InterPro" id="IPR015867">
    <property type="entry name" value="N-reg_PII/ATP_PRibTrfase_C"/>
</dbReference>
<protein>
    <recommendedName>
        <fullName evidence="3">GTP cyclohydrolase 1 type 2 homolog</fullName>
    </recommendedName>
</protein>
<dbReference type="InterPro" id="IPR002678">
    <property type="entry name" value="DUF34/NIF3"/>
</dbReference>
<evidence type="ECO:0000256" key="1">
    <source>
        <dbReference type="ARBA" id="ARBA00006964"/>
    </source>
</evidence>
<reference evidence="4 5" key="1">
    <citation type="submission" date="2022-06" db="EMBL/GenBank/DDBJ databases">
        <authorList>
            <person name="Xuan X."/>
        </authorList>
    </citation>
    <scope>NUCLEOTIDE SEQUENCE [LARGE SCALE GENOMIC DNA]</scope>
    <source>
        <strain evidence="4 5">2V75</strain>
    </source>
</reference>
<comment type="caution">
    <text evidence="4">The sequence shown here is derived from an EMBL/GenBank/DDBJ whole genome shotgun (WGS) entry which is preliminary data.</text>
</comment>
<accession>A0ABT1AY65</accession>
<dbReference type="SUPFAM" id="SSF102705">
    <property type="entry name" value="NIF3 (NGG1p interacting factor 3)-like"/>
    <property type="match status" value="1"/>
</dbReference>
<sequence>MTVKEITSILEERAPLAFAEEFDNVGLLVGDPHMEVTGILVTLDTLEAVVEEAVEKNCNLVVSFHPILFKGLKRLTGATYVERTVALAIRHQVALYSMHTALDNVRQGVNGKICEVLGLQRTRILIPKQGMIKKLVTYVPRGQKDALLEKLFDAGAGQIGDYSHCSFSLEGTGSFLPSEQANPAVGQPGKLHLEPEAQLHLTFTADREPAVLQALFAHHPYEEAAYEVTPLSNAHQHLGMGMVGELESPMTPGEFLKLVRERFGTPCIRHSRFHDRLVSKVAVLGGSGAFAIDAARAAGADILLTGDVKYHDFFRAADRMVVADIGHYESEQFTKNLLVDYLTEKIPNFAISLSETKTNPINYF</sequence>
<dbReference type="Gene3D" id="3.30.70.120">
    <property type="match status" value="1"/>
</dbReference>
<dbReference type="NCBIfam" id="TIGR00486">
    <property type="entry name" value="YbgI_SA1388"/>
    <property type="match status" value="1"/>
</dbReference>
<name>A0ABT1AY65_9FLAO</name>